<sequence length="161" mass="18620">MQRTVAFDWINLLLDSFVFALLLNSSLQEPSAETYEGKTLSYQLIQTICFAIANCCLLLIDDVTADVVQLLRFSLLQIKQLISRFLPISNADVIFAAHSSCTTDSRLLLFIFFFDISSSRLHRFRSRSHFCMRPVLFPPKRSNEQDSLRSELLRFWPNSFV</sequence>
<dbReference type="EMBL" id="KQ993920">
    <property type="protein sequence ID" value="KZV48343.1"/>
    <property type="molecule type" value="Genomic_DNA"/>
</dbReference>
<evidence type="ECO:0000313" key="2">
    <source>
        <dbReference type="EMBL" id="KZV48343.1"/>
    </source>
</evidence>
<evidence type="ECO:0000256" key="1">
    <source>
        <dbReference type="SAM" id="SignalP"/>
    </source>
</evidence>
<organism evidence="2 3">
    <name type="scientific">Dorcoceras hygrometricum</name>
    <dbReference type="NCBI Taxonomy" id="472368"/>
    <lineage>
        <taxon>Eukaryota</taxon>
        <taxon>Viridiplantae</taxon>
        <taxon>Streptophyta</taxon>
        <taxon>Embryophyta</taxon>
        <taxon>Tracheophyta</taxon>
        <taxon>Spermatophyta</taxon>
        <taxon>Magnoliopsida</taxon>
        <taxon>eudicotyledons</taxon>
        <taxon>Gunneridae</taxon>
        <taxon>Pentapetalae</taxon>
        <taxon>asterids</taxon>
        <taxon>lamiids</taxon>
        <taxon>Lamiales</taxon>
        <taxon>Gesneriaceae</taxon>
        <taxon>Didymocarpoideae</taxon>
        <taxon>Trichosporeae</taxon>
        <taxon>Loxocarpinae</taxon>
        <taxon>Dorcoceras</taxon>
    </lineage>
</organism>
<protein>
    <submittedName>
        <fullName evidence="2">Uncharacterized protein</fullName>
    </submittedName>
</protein>
<feature type="chain" id="PRO_5016351999" evidence="1">
    <location>
        <begin position="29"/>
        <end position="161"/>
    </location>
</feature>
<name>A0A2Z7CNI7_9LAMI</name>
<proteinExistence type="predicted"/>
<dbReference type="Proteomes" id="UP000250235">
    <property type="component" value="Unassembled WGS sequence"/>
</dbReference>
<evidence type="ECO:0000313" key="3">
    <source>
        <dbReference type="Proteomes" id="UP000250235"/>
    </source>
</evidence>
<keyword evidence="1" id="KW-0732">Signal</keyword>
<dbReference type="AlphaFoldDB" id="A0A2Z7CNI7"/>
<feature type="signal peptide" evidence="1">
    <location>
        <begin position="1"/>
        <end position="28"/>
    </location>
</feature>
<gene>
    <name evidence="2" type="ORF">F511_24449</name>
</gene>
<accession>A0A2Z7CNI7</accession>
<keyword evidence="3" id="KW-1185">Reference proteome</keyword>
<reference evidence="2 3" key="1">
    <citation type="journal article" date="2015" name="Proc. Natl. Acad. Sci. U.S.A.">
        <title>The resurrection genome of Boea hygrometrica: A blueprint for survival of dehydration.</title>
        <authorList>
            <person name="Xiao L."/>
            <person name="Yang G."/>
            <person name="Zhang L."/>
            <person name="Yang X."/>
            <person name="Zhao S."/>
            <person name="Ji Z."/>
            <person name="Zhou Q."/>
            <person name="Hu M."/>
            <person name="Wang Y."/>
            <person name="Chen M."/>
            <person name="Xu Y."/>
            <person name="Jin H."/>
            <person name="Xiao X."/>
            <person name="Hu G."/>
            <person name="Bao F."/>
            <person name="Hu Y."/>
            <person name="Wan P."/>
            <person name="Li L."/>
            <person name="Deng X."/>
            <person name="Kuang T."/>
            <person name="Xiang C."/>
            <person name="Zhu J.K."/>
            <person name="Oliver M.J."/>
            <person name="He Y."/>
        </authorList>
    </citation>
    <scope>NUCLEOTIDE SEQUENCE [LARGE SCALE GENOMIC DNA]</scope>
    <source>
        <strain evidence="3">cv. XS01</strain>
    </source>
</reference>